<feature type="region of interest" description="Disordered" evidence="1">
    <location>
        <begin position="479"/>
        <end position="521"/>
    </location>
</feature>
<accession>A0AAN9A5G3</accession>
<dbReference type="AlphaFoldDB" id="A0AAN9A5G3"/>
<keyword evidence="3" id="KW-1185">Reference proteome</keyword>
<protein>
    <submittedName>
        <fullName evidence="2">Uncharacterized protein</fullName>
    </submittedName>
</protein>
<feature type="compositionally biased region" description="Basic residues" evidence="1">
    <location>
        <begin position="512"/>
        <end position="521"/>
    </location>
</feature>
<evidence type="ECO:0000313" key="2">
    <source>
        <dbReference type="EMBL" id="KAK7081381.1"/>
    </source>
</evidence>
<dbReference type="EMBL" id="JAXCGZ010005062">
    <property type="protein sequence ID" value="KAK7081381.1"/>
    <property type="molecule type" value="Genomic_DNA"/>
</dbReference>
<feature type="compositionally biased region" description="Low complexity" evidence="1">
    <location>
        <begin position="487"/>
        <end position="511"/>
    </location>
</feature>
<feature type="region of interest" description="Disordered" evidence="1">
    <location>
        <begin position="244"/>
        <end position="274"/>
    </location>
</feature>
<feature type="compositionally biased region" description="Basic residues" evidence="1">
    <location>
        <begin position="51"/>
        <end position="67"/>
    </location>
</feature>
<feature type="region of interest" description="Disordered" evidence="1">
    <location>
        <begin position="51"/>
        <end position="71"/>
    </location>
</feature>
<feature type="compositionally biased region" description="Polar residues" evidence="1">
    <location>
        <begin position="123"/>
        <end position="133"/>
    </location>
</feature>
<dbReference type="Proteomes" id="UP001381693">
    <property type="component" value="Unassembled WGS sequence"/>
</dbReference>
<sequence>MTDNIDDSEEQEKVTIYFDSIHQNPLTPHTESLERFTPSAQLCHYPRHDKHHHLQQHHVSHGRHVKSSGHTESLHDYCTLNMLSHPSPSQPPCEYPDIEQETLCHALEHEVCDQATGVNHMMSPNSIVPSNGNLGYHHPSEESDSSVTGDSTPSSRFRSSSLNDPLGANVKSNWEMQDSSYQGIPTYENAHVQAGSYLLSLDKASRVNSACSGDYSDYDTGVPEDEYSGDHHLLVRKMLLDHESLQSDDKQQPGTTSLLNESFSQNADNMPKDNCVKSAADNHWQHHHEAVAALSLDKNSYRHSKPFSREVDASLIGLEVTNTVGEGFDNEGLEYLDEMKYCVDSDTLTHGSNFRAQINKTLARIESTHAKFNQQRQPFGNGVVADNPAAKSSSPEDPSRLPGNLKRNFSPGRPLSFTESFKSRLAPLNEYVFGESHNSGSDGKTPDGIAPLARQETMMESVREYDDISVATMLTLDTSTPIRTRSQKSIKSQRSQMSQRSQRSQKSQWSRKSQHSLKSRKSWVNVVTRGSKLSLPISCLEPLNPDDALSNKS</sequence>
<reference evidence="2 3" key="1">
    <citation type="submission" date="2023-11" db="EMBL/GenBank/DDBJ databases">
        <title>Halocaridina rubra genome assembly.</title>
        <authorList>
            <person name="Smith C."/>
        </authorList>
    </citation>
    <scope>NUCLEOTIDE SEQUENCE [LARGE SCALE GENOMIC DNA]</scope>
    <source>
        <strain evidence="2">EP-1</strain>
        <tissue evidence="2">Whole</tissue>
    </source>
</reference>
<feature type="compositionally biased region" description="Polar residues" evidence="1">
    <location>
        <begin position="252"/>
        <end position="268"/>
    </location>
</feature>
<comment type="caution">
    <text evidence="2">The sequence shown here is derived from an EMBL/GenBank/DDBJ whole genome shotgun (WGS) entry which is preliminary data.</text>
</comment>
<name>A0AAN9A5G3_HALRR</name>
<gene>
    <name evidence="2" type="ORF">SK128_023610</name>
</gene>
<feature type="region of interest" description="Disordered" evidence="1">
    <location>
        <begin position="372"/>
        <end position="413"/>
    </location>
</feature>
<proteinExistence type="predicted"/>
<evidence type="ECO:0000256" key="1">
    <source>
        <dbReference type="SAM" id="MobiDB-lite"/>
    </source>
</evidence>
<evidence type="ECO:0000313" key="3">
    <source>
        <dbReference type="Proteomes" id="UP001381693"/>
    </source>
</evidence>
<feature type="region of interest" description="Disordered" evidence="1">
    <location>
        <begin position="123"/>
        <end position="170"/>
    </location>
</feature>
<organism evidence="2 3">
    <name type="scientific">Halocaridina rubra</name>
    <name type="common">Hawaiian red shrimp</name>
    <dbReference type="NCBI Taxonomy" id="373956"/>
    <lineage>
        <taxon>Eukaryota</taxon>
        <taxon>Metazoa</taxon>
        <taxon>Ecdysozoa</taxon>
        <taxon>Arthropoda</taxon>
        <taxon>Crustacea</taxon>
        <taxon>Multicrustacea</taxon>
        <taxon>Malacostraca</taxon>
        <taxon>Eumalacostraca</taxon>
        <taxon>Eucarida</taxon>
        <taxon>Decapoda</taxon>
        <taxon>Pleocyemata</taxon>
        <taxon>Caridea</taxon>
        <taxon>Atyoidea</taxon>
        <taxon>Atyidae</taxon>
        <taxon>Halocaridina</taxon>
    </lineage>
</organism>
<feature type="non-terminal residue" evidence="2">
    <location>
        <position position="553"/>
    </location>
</feature>
<feature type="compositionally biased region" description="Low complexity" evidence="1">
    <location>
        <begin position="151"/>
        <end position="161"/>
    </location>
</feature>